<dbReference type="Pfam" id="PF00534">
    <property type="entry name" value="Glycos_transf_1"/>
    <property type="match status" value="1"/>
</dbReference>
<protein>
    <submittedName>
        <fullName evidence="3">Glycosyltransferase involved in cell wall bisynthesis</fullName>
    </submittedName>
</protein>
<name>A0A1M7ZAU0_9BACT</name>
<dbReference type="PANTHER" id="PTHR45947:SF3">
    <property type="entry name" value="SULFOQUINOVOSYL TRANSFERASE SQD2"/>
    <property type="match status" value="1"/>
</dbReference>
<dbReference type="AlphaFoldDB" id="A0A1M7ZAU0"/>
<dbReference type="InterPro" id="IPR001296">
    <property type="entry name" value="Glyco_trans_1"/>
</dbReference>
<keyword evidence="3" id="KW-0808">Transferase</keyword>
<accession>A0A1M7ZAU0</accession>
<feature type="domain" description="Glycosyl transferase family 1" evidence="1">
    <location>
        <begin position="207"/>
        <end position="377"/>
    </location>
</feature>
<feature type="domain" description="Glycosyltransferase subfamily 4-like N-terminal" evidence="2">
    <location>
        <begin position="23"/>
        <end position="193"/>
    </location>
</feature>
<evidence type="ECO:0000259" key="1">
    <source>
        <dbReference type="Pfam" id="PF00534"/>
    </source>
</evidence>
<dbReference type="SUPFAM" id="SSF53756">
    <property type="entry name" value="UDP-Glycosyltransferase/glycogen phosphorylase"/>
    <property type="match status" value="1"/>
</dbReference>
<dbReference type="InterPro" id="IPR028098">
    <property type="entry name" value="Glyco_trans_4-like_N"/>
</dbReference>
<dbReference type="GO" id="GO:0016758">
    <property type="term" value="F:hexosyltransferase activity"/>
    <property type="evidence" value="ECO:0007669"/>
    <property type="project" value="TreeGrafter"/>
</dbReference>
<dbReference type="EMBL" id="FRXN01000002">
    <property type="protein sequence ID" value="SHO62028.1"/>
    <property type="molecule type" value="Genomic_DNA"/>
</dbReference>
<sequence>MAQVEQAMKVYYIHQYFKTPEEGGAVRSFHLAKGLVKNGIKVEIITAGNQQGYDQKWIEGFKVHYLPVSYQQEFGFLKRIQAFYSFVKQAKKLIQKLPRPDLLYISSTPLTTGWIGLWAKKKFALPYIFEVRDLWPEAPIQVGAIRQKFLKTYLYGLEKRIYQQALSIVALSPGIASYIRTKVSNLKISIIPNFSDLEQFYPQNKNEKLREELSLKKGLTIAYAGALGKVNAVDELIDLANMAQQQKKNWQFLIMGEGSKKGLLEEKSNRLGLKNLVFVPFGPKEEVNQILGLADFAWISFAHLPVLKTNSPNKFFDALAAGKAIIVNHKGWVHQLVKKNDLGISCLPGKMGNCFSKLEKLESNPEKLARFQQNSRQLAERYFTKEIAVEKLASIIDPSKTPPTQGDEVYILTA</sequence>
<proteinExistence type="predicted"/>
<dbReference type="CDD" id="cd03794">
    <property type="entry name" value="GT4_WbuB-like"/>
    <property type="match status" value="1"/>
</dbReference>
<reference evidence="4" key="1">
    <citation type="submission" date="2016-12" db="EMBL/GenBank/DDBJ databases">
        <authorList>
            <person name="Varghese N."/>
            <person name="Submissions S."/>
        </authorList>
    </citation>
    <scope>NUCLEOTIDE SEQUENCE [LARGE SCALE GENOMIC DNA]</scope>
    <source>
        <strain evidence="4">DSM 25035</strain>
    </source>
</reference>
<dbReference type="Pfam" id="PF13579">
    <property type="entry name" value="Glyco_trans_4_4"/>
    <property type="match status" value="1"/>
</dbReference>
<organism evidence="3 4">
    <name type="scientific">Algoriphagus zhangzhouensis</name>
    <dbReference type="NCBI Taxonomy" id="1073327"/>
    <lineage>
        <taxon>Bacteria</taxon>
        <taxon>Pseudomonadati</taxon>
        <taxon>Bacteroidota</taxon>
        <taxon>Cytophagia</taxon>
        <taxon>Cytophagales</taxon>
        <taxon>Cyclobacteriaceae</taxon>
        <taxon>Algoriphagus</taxon>
    </lineage>
</organism>
<evidence type="ECO:0000259" key="2">
    <source>
        <dbReference type="Pfam" id="PF13579"/>
    </source>
</evidence>
<dbReference type="Gene3D" id="3.40.50.2000">
    <property type="entry name" value="Glycogen Phosphorylase B"/>
    <property type="match status" value="2"/>
</dbReference>
<dbReference type="Proteomes" id="UP000184609">
    <property type="component" value="Unassembled WGS sequence"/>
</dbReference>
<evidence type="ECO:0000313" key="3">
    <source>
        <dbReference type="EMBL" id="SHO62028.1"/>
    </source>
</evidence>
<dbReference type="STRING" id="1073327.SAMN04488108_1797"/>
<gene>
    <name evidence="3" type="ORF">SAMN04488108_1797</name>
</gene>
<dbReference type="InterPro" id="IPR050194">
    <property type="entry name" value="Glycosyltransferase_grp1"/>
</dbReference>
<dbReference type="PANTHER" id="PTHR45947">
    <property type="entry name" value="SULFOQUINOVOSYL TRANSFERASE SQD2"/>
    <property type="match status" value="1"/>
</dbReference>
<evidence type="ECO:0000313" key="4">
    <source>
        <dbReference type="Proteomes" id="UP000184609"/>
    </source>
</evidence>
<keyword evidence="4" id="KW-1185">Reference proteome</keyword>